<evidence type="ECO:0000313" key="3">
    <source>
        <dbReference type="EMBL" id="NMO96690.1"/>
    </source>
</evidence>
<evidence type="ECO:0000313" key="4">
    <source>
        <dbReference type="Proteomes" id="UP000565468"/>
    </source>
</evidence>
<protein>
    <submittedName>
        <fullName evidence="3">Uncharacterized protein</fullName>
    </submittedName>
</protein>
<name>A0A848M939_PAELE</name>
<dbReference type="AlphaFoldDB" id="A0A848M939"/>
<keyword evidence="4" id="KW-1185">Reference proteome</keyword>
<proteinExistence type="predicted"/>
<dbReference type="EMBL" id="JABBPN010000011">
    <property type="protein sequence ID" value="NMO96690.1"/>
    <property type="molecule type" value="Genomic_DNA"/>
</dbReference>
<feature type="transmembrane region" description="Helical" evidence="2">
    <location>
        <begin position="41"/>
        <end position="59"/>
    </location>
</feature>
<evidence type="ECO:0000256" key="1">
    <source>
        <dbReference type="SAM" id="MobiDB-lite"/>
    </source>
</evidence>
<gene>
    <name evidence="3" type="ORF">HII30_13000</name>
</gene>
<evidence type="ECO:0000256" key="2">
    <source>
        <dbReference type="SAM" id="Phobius"/>
    </source>
</evidence>
<dbReference type="RefSeq" id="WP_169505477.1">
    <property type="nucleotide sequence ID" value="NZ_JABBPN010000011.1"/>
</dbReference>
<keyword evidence="2" id="KW-0472">Membrane</keyword>
<sequence>MSKFLPASERQTEKTQQNQQTESEHDKHPLQKFTDRHVRKLGLLLLGGLAMCLLSFVLLDDITATVISGSFMLLFFLGYMVWSNVIAAYRAKNWKDYVFSRKMAANLFVLLIITTACYLGRNDLRDIPHYYQKDFNVFTGVPQDIDYFHATSSRGPGSSTKFLLESGEVLRYRGLIQDLDPEHAYKIEYLPHSKNIVFLTDLSTGQTWRMR</sequence>
<keyword evidence="2" id="KW-0812">Transmembrane</keyword>
<comment type="caution">
    <text evidence="3">The sequence shown here is derived from an EMBL/GenBank/DDBJ whole genome shotgun (WGS) entry which is preliminary data.</text>
</comment>
<dbReference type="Proteomes" id="UP000565468">
    <property type="component" value="Unassembled WGS sequence"/>
</dbReference>
<feature type="region of interest" description="Disordered" evidence="1">
    <location>
        <begin position="1"/>
        <end position="30"/>
    </location>
</feature>
<feature type="transmembrane region" description="Helical" evidence="2">
    <location>
        <begin position="71"/>
        <end position="91"/>
    </location>
</feature>
<reference evidence="3 4" key="1">
    <citation type="submission" date="2020-04" db="EMBL/GenBank/DDBJ databases">
        <title>Paenibacillus algicola sp. nov., a novel marine bacterium producing alginate lyase.</title>
        <authorList>
            <person name="Huang H."/>
        </authorList>
    </citation>
    <scope>NUCLEOTIDE SEQUENCE [LARGE SCALE GENOMIC DNA]</scope>
    <source>
        <strain evidence="3 4">L7-75</strain>
    </source>
</reference>
<accession>A0A848M939</accession>
<keyword evidence="2" id="KW-1133">Transmembrane helix</keyword>
<feature type="transmembrane region" description="Helical" evidence="2">
    <location>
        <begin position="103"/>
        <end position="121"/>
    </location>
</feature>
<organism evidence="3 4">
    <name type="scientific">Paenibacillus lemnae</name>
    <dbReference type="NCBI Taxonomy" id="1330551"/>
    <lineage>
        <taxon>Bacteria</taxon>
        <taxon>Bacillati</taxon>
        <taxon>Bacillota</taxon>
        <taxon>Bacilli</taxon>
        <taxon>Bacillales</taxon>
        <taxon>Paenibacillaceae</taxon>
        <taxon>Paenibacillus</taxon>
    </lineage>
</organism>